<dbReference type="InParanoid" id="E1ZHK4"/>
<name>E1ZHK4_CHLVA</name>
<keyword evidence="4" id="KW-1185">Reference proteome</keyword>
<feature type="coiled-coil region" evidence="1">
    <location>
        <begin position="195"/>
        <end position="222"/>
    </location>
</feature>
<proteinExistence type="predicted"/>
<dbReference type="Proteomes" id="UP000008141">
    <property type="component" value="Unassembled WGS sequence"/>
</dbReference>
<dbReference type="GeneID" id="17354141"/>
<protein>
    <submittedName>
        <fullName evidence="3">Uncharacterized protein</fullName>
    </submittedName>
</protein>
<evidence type="ECO:0000313" key="3">
    <source>
        <dbReference type="EMBL" id="EFN54617.1"/>
    </source>
</evidence>
<sequence>MIPGARMLLQAVRGSCALHGLHSPLRSAARTVASRCSQRVPRAAAAYTESYRVLQQDLADMDELLQAPRIKRAMARKQLELLAADAALLAFDVVAPQQYAALVAAQKELVAAQKELAAAQTGEAAQKDAAAQTGEAALVAAQKELVAAQKELVAAQKELAAAQTGEAAQKDAALVAAQKELAAAQTGEAAQKDAAVAAQEDLVAAQKELAASQKDVELAQMDAKILALDMKARAPSLVYDYLYSHGMLNACGLFEFAEYRLFAPLTIRPKRDRLSKWQELAGGRHPNLQACILAANPSWEADSIPARAVQLYSKLSAPGRPCDTWTYERRVLLVEGPLSREDMRFLKCVADEVHCRCELRYKVPPPAITQGERLADGAEGQPPAAADGAEGQ</sequence>
<gene>
    <name evidence="3" type="ORF">CHLNCDRAFT_52925</name>
</gene>
<dbReference type="EMBL" id="GL433847">
    <property type="protein sequence ID" value="EFN54617.1"/>
    <property type="molecule type" value="Genomic_DNA"/>
</dbReference>
<feature type="coiled-coil region" evidence="1">
    <location>
        <begin position="102"/>
        <end position="165"/>
    </location>
</feature>
<evidence type="ECO:0000256" key="1">
    <source>
        <dbReference type="SAM" id="Coils"/>
    </source>
</evidence>
<feature type="region of interest" description="Disordered" evidence="2">
    <location>
        <begin position="370"/>
        <end position="392"/>
    </location>
</feature>
<dbReference type="STRING" id="554065.E1ZHK4"/>
<dbReference type="KEGG" id="cvr:CHLNCDRAFT_52925"/>
<dbReference type="AlphaFoldDB" id="E1ZHK4"/>
<dbReference type="OrthoDB" id="520060at2759"/>
<dbReference type="RefSeq" id="XP_005846719.1">
    <property type="nucleotide sequence ID" value="XM_005846657.1"/>
</dbReference>
<evidence type="ECO:0000256" key="2">
    <source>
        <dbReference type="SAM" id="MobiDB-lite"/>
    </source>
</evidence>
<evidence type="ECO:0000313" key="4">
    <source>
        <dbReference type="Proteomes" id="UP000008141"/>
    </source>
</evidence>
<organism evidence="4">
    <name type="scientific">Chlorella variabilis</name>
    <name type="common">Green alga</name>
    <dbReference type="NCBI Taxonomy" id="554065"/>
    <lineage>
        <taxon>Eukaryota</taxon>
        <taxon>Viridiplantae</taxon>
        <taxon>Chlorophyta</taxon>
        <taxon>core chlorophytes</taxon>
        <taxon>Trebouxiophyceae</taxon>
        <taxon>Chlorellales</taxon>
        <taxon>Chlorellaceae</taxon>
        <taxon>Chlorella clade</taxon>
        <taxon>Chlorella</taxon>
    </lineage>
</organism>
<keyword evidence="1" id="KW-0175">Coiled coil</keyword>
<accession>E1ZHK4</accession>
<dbReference type="eggNOG" id="ENOG502RRJ4">
    <property type="taxonomic scope" value="Eukaryota"/>
</dbReference>
<reference evidence="3 4" key="1">
    <citation type="journal article" date="2010" name="Plant Cell">
        <title>The Chlorella variabilis NC64A genome reveals adaptation to photosymbiosis, coevolution with viruses, and cryptic sex.</title>
        <authorList>
            <person name="Blanc G."/>
            <person name="Duncan G."/>
            <person name="Agarkova I."/>
            <person name="Borodovsky M."/>
            <person name="Gurnon J."/>
            <person name="Kuo A."/>
            <person name="Lindquist E."/>
            <person name="Lucas S."/>
            <person name="Pangilinan J."/>
            <person name="Polle J."/>
            <person name="Salamov A."/>
            <person name="Terry A."/>
            <person name="Yamada T."/>
            <person name="Dunigan D.D."/>
            <person name="Grigoriev I.V."/>
            <person name="Claverie J.M."/>
            <person name="Van Etten J.L."/>
        </authorList>
    </citation>
    <scope>NUCLEOTIDE SEQUENCE [LARGE SCALE GENOMIC DNA]</scope>
    <source>
        <strain evidence="3 4">NC64A</strain>
    </source>
</reference>